<reference evidence="1 2" key="1">
    <citation type="submission" date="2018-06" db="EMBL/GenBank/DDBJ databases">
        <authorList>
            <consortium name="Pathogen Informatics"/>
            <person name="Doyle S."/>
        </authorList>
    </citation>
    <scope>NUCLEOTIDE SEQUENCE [LARGE SCALE GENOMIC DNA]</scope>
    <source>
        <strain evidence="1 2">NCTC13093</strain>
    </source>
</reference>
<evidence type="ECO:0000313" key="2">
    <source>
        <dbReference type="Proteomes" id="UP000250086"/>
    </source>
</evidence>
<dbReference type="Proteomes" id="UP000250086">
    <property type="component" value="Unassembled WGS sequence"/>
</dbReference>
<organism evidence="1 2">
    <name type="scientific">Anaerobiospirillum thomasii</name>
    <dbReference type="NCBI Taxonomy" id="179995"/>
    <lineage>
        <taxon>Bacteria</taxon>
        <taxon>Pseudomonadati</taxon>
        <taxon>Pseudomonadota</taxon>
        <taxon>Gammaproteobacteria</taxon>
        <taxon>Aeromonadales</taxon>
        <taxon>Succinivibrionaceae</taxon>
        <taxon>Anaerobiospirillum</taxon>
    </lineage>
</organism>
<protein>
    <submittedName>
        <fullName evidence="1">Uncharacterized protein</fullName>
    </submittedName>
</protein>
<name>A0A2X0VBB8_9GAMM</name>
<keyword evidence="2" id="KW-1185">Reference proteome</keyword>
<dbReference type="AlphaFoldDB" id="A0A2X0VBB8"/>
<proteinExistence type="predicted"/>
<sequence length="172" mass="20105">MTEFYLIESLQTFLEKTLNDINQDRPGTDREPYLGSLRTVRPLKAEMQDKEQEVKVNIYNGFVPSAKQESSVFPYVSIFLLDGSVDREYCTCRAQFDIGVYSQEDNRALMNMLRRIINGLSQLENYMLDNKFELSLPFTWSTFEENKHPFHNASIITSWSWYAPCPQNFSTI</sequence>
<dbReference type="RefSeq" id="WP_113744219.1">
    <property type="nucleotide sequence ID" value="NZ_UAPV01000001.1"/>
</dbReference>
<accession>A0A2X0VBB8</accession>
<dbReference type="EMBL" id="UAPV01000001">
    <property type="protein sequence ID" value="SPT70105.1"/>
    <property type="molecule type" value="Genomic_DNA"/>
</dbReference>
<gene>
    <name evidence="1" type="ORF">NCTC13093_01510</name>
</gene>
<evidence type="ECO:0000313" key="1">
    <source>
        <dbReference type="EMBL" id="SPT70105.1"/>
    </source>
</evidence>